<feature type="region of interest" description="Disordered" evidence="1">
    <location>
        <begin position="427"/>
        <end position="448"/>
    </location>
</feature>
<sequence>MKAIRSISWRTSRPSQQQPLAGPQRALLLSRYVSTNPSPETNGDFAARLREEMLARPPTWIEERFLSPTRSQLLDLALADYLPADAIQDRLIGRKPSALPPGHHLVYFPPMLAESELLPDGTDPKHSPGQGFSRRLWAGGSLEFTHRVHSRPVSDPAPDSPPGSDSEPAREHKAVISADKLRLGSLRCACRESIADVTVRGQPGNEKVYVELLREYGYFHSVDLQRRETFRLSIIERRTLVFLRDEEVKMDVAKSQDQTTASSSDSNSGNNKKVRAPAPHKPDYSFELTPSRRLLFHFSALTHNAHLIHLDREYCRASEGHRDLLVHGPLSLVLMLTALRAAAKVVGPARAEKHIQSISYRNLAPLYVGETMRVCVRHTSNAATEYPATGTKRSTDSWEIWIEGPDGGMAVKASAVTMSGPKKYKANLKKNRAGDHENNVSPGNQEFA</sequence>
<gene>
    <name evidence="2" type="ORF">PoMZ_08532</name>
</gene>
<name>A0A4P7NI10_PYROR</name>
<dbReference type="SUPFAM" id="SSF54637">
    <property type="entry name" value="Thioesterase/thiol ester dehydrase-isomerase"/>
    <property type="match status" value="1"/>
</dbReference>
<evidence type="ECO:0000313" key="2">
    <source>
        <dbReference type="EMBL" id="QBZ61580.1"/>
    </source>
</evidence>
<reference evidence="2 3" key="1">
    <citation type="journal article" date="2019" name="Mol. Biol. Evol.">
        <title>Blast fungal genomes show frequent chromosomal changes, gene gains and losses, and effector gene turnover.</title>
        <authorList>
            <person name="Gomez Luciano L.B."/>
            <person name="Jason Tsai I."/>
            <person name="Chuma I."/>
            <person name="Tosa Y."/>
            <person name="Chen Y.H."/>
            <person name="Li J.Y."/>
            <person name="Li M.Y."/>
            <person name="Jade Lu M.Y."/>
            <person name="Nakayashiki H."/>
            <person name="Li W.H."/>
        </authorList>
    </citation>
    <scope>NUCLEOTIDE SEQUENCE [LARGE SCALE GENOMIC DNA]</scope>
    <source>
        <strain evidence="2">MZ5-1-6</strain>
    </source>
</reference>
<dbReference type="AlphaFoldDB" id="A0A4P7NI10"/>
<dbReference type="VEuPathDB" id="FungiDB:M_BR32_EuGene_00134161"/>
<dbReference type="PANTHER" id="PTHR28152:SF1">
    <property type="entry name" value="HYDROXYACYL-THIOESTER DEHYDRATASE TYPE 2, MITOCHONDRIAL"/>
    <property type="match status" value="1"/>
</dbReference>
<accession>A0A4P7NI10</accession>
<feature type="compositionally biased region" description="Polar residues" evidence="1">
    <location>
        <begin position="8"/>
        <end position="19"/>
    </location>
</feature>
<dbReference type="InterPro" id="IPR052741">
    <property type="entry name" value="Mitochondrial_HTD2"/>
</dbReference>
<feature type="compositionally biased region" description="Polar residues" evidence="1">
    <location>
        <begin position="439"/>
        <end position="448"/>
    </location>
</feature>
<evidence type="ECO:0000256" key="1">
    <source>
        <dbReference type="SAM" id="MobiDB-lite"/>
    </source>
</evidence>
<organism evidence="2 3">
    <name type="scientific">Pyricularia oryzae</name>
    <name type="common">Rice blast fungus</name>
    <name type="synonym">Magnaporthe oryzae</name>
    <dbReference type="NCBI Taxonomy" id="318829"/>
    <lineage>
        <taxon>Eukaryota</taxon>
        <taxon>Fungi</taxon>
        <taxon>Dikarya</taxon>
        <taxon>Ascomycota</taxon>
        <taxon>Pezizomycotina</taxon>
        <taxon>Sordariomycetes</taxon>
        <taxon>Sordariomycetidae</taxon>
        <taxon>Magnaporthales</taxon>
        <taxon>Pyriculariaceae</taxon>
        <taxon>Pyricularia</taxon>
    </lineage>
</organism>
<dbReference type="GO" id="GO:0019171">
    <property type="term" value="F:(3R)-hydroxyacyl-[acyl-carrier-protein] dehydratase activity"/>
    <property type="evidence" value="ECO:0007669"/>
    <property type="project" value="TreeGrafter"/>
</dbReference>
<feature type="compositionally biased region" description="Low complexity" evidence="1">
    <location>
        <begin position="151"/>
        <end position="166"/>
    </location>
</feature>
<feature type="compositionally biased region" description="Low complexity" evidence="1">
    <location>
        <begin position="255"/>
        <end position="271"/>
    </location>
</feature>
<feature type="region of interest" description="Disordered" evidence="1">
    <location>
        <begin position="252"/>
        <end position="283"/>
    </location>
</feature>
<dbReference type="PANTHER" id="PTHR28152">
    <property type="entry name" value="HYDROXYACYL-THIOESTER DEHYDRATASE TYPE 2, MITOCHONDRIAL"/>
    <property type="match status" value="1"/>
</dbReference>
<dbReference type="GO" id="GO:0005739">
    <property type="term" value="C:mitochondrion"/>
    <property type="evidence" value="ECO:0007669"/>
    <property type="project" value="TreeGrafter"/>
</dbReference>
<evidence type="ECO:0000313" key="3">
    <source>
        <dbReference type="Proteomes" id="UP000294847"/>
    </source>
</evidence>
<proteinExistence type="predicted"/>
<dbReference type="EMBL" id="CP034207">
    <property type="protein sequence ID" value="QBZ61580.1"/>
    <property type="molecule type" value="Genomic_DNA"/>
</dbReference>
<protein>
    <submittedName>
        <fullName evidence="2">Uncharacterized protein</fullName>
    </submittedName>
</protein>
<dbReference type="InterPro" id="IPR029069">
    <property type="entry name" value="HotDog_dom_sf"/>
</dbReference>
<dbReference type="Gene3D" id="3.10.129.10">
    <property type="entry name" value="Hotdog Thioesterase"/>
    <property type="match status" value="1"/>
</dbReference>
<feature type="region of interest" description="Disordered" evidence="1">
    <location>
        <begin position="149"/>
        <end position="172"/>
    </location>
</feature>
<feature type="region of interest" description="Disordered" evidence="1">
    <location>
        <begin position="1"/>
        <end position="22"/>
    </location>
</feature>
<dbReference type="Proteomes" id="UP000294847">
    <property type="component" value="Chromosome 4"/>
</dbReference>